<proteinExistence type="predicted"/>
<comment type="caution">
    <text evidence="2">The sequence shown here is derived from an EMBL/GenBank/DDBJ whole genome shotgun (WGS) entry which is preliminary data.</text>
</comment>
<feature type="signal peptide" evidence="1">
    <location>
        <begin position="1"/>
        <end position="27"/>
    </location>
</feature>
<organism evidence="2 3">
    <name type="scientific">Orchesella dallaii</name>
    <dbReference type="NCBI Taxonomy" id="48710"/>
    <lineage>
        <taxon>Eukaryota</taxon>
        <taxon>Metazoa</taxon>
        <taxon>Ecdysozoa</taxon>
        <taxon>Arthropoda</taxon>
        <taxon>Hexapoda</taxon>
        <taxon>Collembola</taxon>
        <taxon>Entomobryomorpha</taxon>
        <taxon>Entomobryoidea</taxon>
        <taxon>Orchesellidae</taxon>
        <taxon>Orchesellinae</taxon>
        <taxon>Orchesella</taxon>
    </lineage>
</organism>
<protein>
    <submittedName>
        <fullName evidence="2">Uncharacterized protein</fullName>
    </submittedName>
</protein>
<accession>A0ABP1RVH8</accession>
<dbReference type="EMBL" id="CAXLJM020000111">
    <property type="protein sequence ID" value="CAL8136526.1"/>
    <property type="molecule type" value="Genomic_DNA"/>
</dbReference>
<keyword evidence="3" id="KW-1185">Reference proteome</keyword>
<keyword evidence="1" id="KW-0732">Signal</keyword>
<dbReference type="Proteomes" id="UP001642540">
    <property type="component" value="Unassembled WGS sequence"/>
</dbReference>
<reference evidence="2 3" key="1">
    <citation type="submission" date="2024-08" db="EMBL/GenBank/DDBJ databases">
        <authorList>
            <person name="Cucini C."/>
            <person name="Frati F."/>
        </authorList>
    </citation>
    <scope>NUCLEOTIDE SEQUENCE [LARGE SCALE GENOMIC DNA]</scope>
</reference>
<evidence type="ECO:0000313" key="3">
    <source>
        <dbReference type="Proteomes" id="UP001642540"/>
    </source>
</evidence>
<feature type="chain" id="PRO_5046610386" evidence="1">
    <location>
        <begin position="28"/>
        <end position="95"/>
    </location>
</feature>
<gene>
    <name evidence="2" type="ORF">ODALV1_LOCUS26485</name>
</gene>
<sequence>MNSLPTRITIFASVLLTFALFDVITSAQQALSKPAFTAAQAVRQGGECKFCNSLCQNKMCCNDGFGKCGINSGQCVCYADGFADGAGFVTYSQKP</sequence>
<name>A0ABP1RVH8_9HEXA</name>
<evidence type="ECO:0000313" key="2">
    <source>
        <dbReference type="EMBL" id="CAL8136526.1"/>
    </source>
</evidence>
<evidence type="ECO:0000256" key="1">
    <source>
        <dbReference type="SAM" id="SignalP"/>
    </source>
</evidence>